<dbReference type="InterPro" id="IPR009057">
    <property type="entry name" value="Homeodomain-like_sf"/>
</dbReference>
<evidence type="ECO:0000313" key="10">
    <source>
        <dbReference type="WBParaSite" id="Gr19_v10_g17224.t1"/>
    </source>
</evidence>
<dbReference type="GO" id="GO:0005667">
    <property type="term" value="C:transcription regulator complex"/>
    <property type="evidence" value="ECO:0007669"/>
    <property type="project" value="TreeGrafter"/>
</dbReference>
<feature type="compositionally biased region" description="Polar residues" evidence="7">
    <location>
        <begin position="238"/>
        <end position="251"/>
    </location>
</feature>
<dbReference type="WBParaSite" id="Gr19_v10_g17224.t1">
    <property type="protein sequence ID" value="Gr19_v10_g17224.t1"/>
    <property type="gene ID" value="Gr19_v10_g17224"/>
</dbReference>
<evidence type="ECO:0000256" key="7">
    <source>
        <dbReference type="SAM" id="MobiDB-lite"/>
    </source>
</evidence>
<organism evidence="9 10">
    <name type="scientific">Globodera rostochiensis</name>
    <name type="common">Golden nematode worm</name>
    <name type="synonym">Heterodera rostochiensis</name>
    <dbReference type="NCBI Taxonomy" id="31243"/>
    <lineage>
        <taxon>Eukaryota</taxon>
        <taxon>Metazoa</taxon>
        <taxon>Ecdysozoa</taxon>
        <taxon>Nematoda</taxon>
        <taxon>Chromadorea</taxon>
        <taxon>Rhabditida</taxon>
        <taxon>Tylenchina</taxon>
        <taxon>Tylenchomorpha</taxon>
        <taxon>Tylenchoidea</taxon>
        <taxon>Heteroderidae</taxon>
        <taxon>Heteroderinae</taxon>
        <taxon>Globodera</taxon>
    </lineage>
</organism>
<dbReference type="Gene3D" id="1.10.10.60">
    <property type="entry name" value="Homeodomain-like"/>
    <property type="match status" value="1"/>
</dbReference>
<feature type="compositionally biased region" description="Basic and acidic residues" evidence="7">
    <location>
        <begin position="252"/>
        <end position="263"/>
    </location>
</feature>
<evidence type="ECO:0000313" key="9">
    <source>
        <dbReference type="Proteomes" id="UP000887572"/>
    </source>
</evidence>
<evidence type="ECO:0000256" key="1">
    <source>
        <dbReference type="ARBA" id="ARBA00004123"/>
    </source>
</evidence>
<keyword evidence="3 5" id="KW-0371">Homeobox</keyword>
<evidence type="ECO:0000256" key="3">
    <source>
        <dbReference type="ARBA" id="ARBA00023155"/>
    </source>
</evidence>
<dbReference type="AlphaFoldDB" id="A0A914HGS9"/>
<evidence type="ECO:0000256" key="4">
    <source>
        <dbReference type="ARBA" id="ARBA00023242"/>
    </source>
</evidence>
<feature type="domain" description="Homeobox" evidence="8">
    <location>
        <begin position="172"/>
        <end position="223"/>
    </location>
</feature>
<dbReference type="PROSITE" id="PS50071">
    <property type="entry name" value="HOMEOBOX_2"/>
    <property type="match status" value="1"/>
</dbReference>
<dbReference type="PROSITE" id="PS00027">
    <property type="entry name" value="HOMEOBOX_1"/>
    <property type="match status" value="1"/>
</dbReference>
<evidence type="ECO:0000256" key="6">
    <source>
        <dbReference type="RuleBase" id="RU000682"/>
    </source>
</evidence>
<accession>A0A914HGS9</accession>
<sequence length="344" mass="39633">MLQTTAGPMFYDSYGRVCRPNSPSQRSPSAEHPSRVPPQLDDVSLFSADQVACICQCLENCADFSGLTFFVERIEKYCGLLANHPARDILHRAKALSLFHCRQFGELYAFIQHSQFVPGDHSLLQRLWNEAHYAEVEHLRGKQLDPVSRYRIRKKNGFPRSIWDGEGTSYCFKKSARQILRETYRRHNMPSQEEKVRLARKTQLSVVQVSNWFKNQRQRARQHRLQQKNDQKIIICSSTESDGTEGEQQNIARRDGGEGRWDDPPAEVPLPGAKMPFLRCTPSSSHFHPSIGHLAVGVVNEAAMKWGRRGRRRNCRRAEEQKGEEEFGGRKEENAAREELKREE</sequence>
<dbReference type="Proteomes" id="UP000887572">
    <property type="component" value="Unplaced"/>
</dbReference>
<dbReference type="PANTHER" id="PTHR10390:SF61">
    <property type="entry name" value="HOMEOBOX PROTEIN SIX2"/>
    <property type="match status" value="1"/>
</dbReference>
<dbReference type="GO" id="GO:0000978">
    <property type="term" value="F:RNA polymerase II cis-regulatory region sequence-specific DNA binding"/>
    <property type="evidence" value="ECO:0007669"/>
    <property type="project" value="TreeGrafter"/>
</dbReference>
<reference evidence="10" key="1">
    <citation type="submission" date="2022-11" db="UniProtKB">
        <authorList>
            <consortium name="WormBaseParasite"/>
        </authorList>
    </citation>
    <scope>IDENTIFICATION</scope>
</reference>
<dbReference type="InterPro" id="IPR031701">
    <property type="entry name" value="SIX1_SD"/>
</dbReference>
<keyword evidence="2 5" id="KW-0238">DNA-binding</keyword>
<evidence type="ECO:0000259" key="8">
    <source>
        <dbReference type="PROSITE" id="PS50071"/>
    </source>
</evidence>
<feature type="region of interest" description="Disordered" evidence="7">
    <location>
        <begin position="307"/>
        <end position="344"/>
    </location>
</feature>
<dbReference type="GO" id="GO:0000981">
    <property type="term" value="F:DNA-binding transcription factor activity, RNA polymerase II-specific"/>
    <property type="evidence" value="ECO:0007669"/>
    <property type="project" value="InterPro"/>
</dbReference>
<name>A0A914HGS9_GLORO</name>
<feature type="region of interest" description="Disordered" evidence="7">
    <location>
        <begin position="238"/>
        <end position="272"/>
    </location>
</feature>
<dbReference type="GO" id="GO:0005634">
    <property type="term" value="C:nucleus"/>
    <property type="evidence" value="ECO:0007669"/>
    <property type="project" value="UniProtKB-SubCell"/>
</dbReference>
<dbReference type="PANTHER" id="PTHR10390">
    <property type="entry name" value="HOMEOBOX PROTEIN SIX"/>
    <property type="match status" value="1"/>
</dbReference>
<dbReference type="Pfam" id="PF00046">
    <property type="entry name" value="Homeodomain"/>
    <property type="match status" value="1"/>
</dbReference>
<evidence type="ECO:0000256" key="5">
    <source>
        <dbReference type="PROSITE-ProRule" id="PRU00108"/>
    </source>
</evidence>
<dbReference type="SMART" id="SM00389">
    <property type="entry name" value="HOX"/>
    <property type="match status" value="1"/>
</dbReference>
<feature type="compositionally biased region" description="Basic and acidic residues" evidence="7">
    <location>
        <begin position="316"/>
        <end position="344"/>
    </location>
</feature>
<dbReference type="SUPFAM" id="SSF46689">
    <property type="entry name" value="Homeodomain-like"/>
    <property type="match status" value="1"/>
</dbReference>
<keyword evidence="9" id="KW-1185">Reference proteome</keyword>
<feature type="DNA-binding region" description="Homeobox" evidence="5">
    <location>
        <begin position="174"/>
        <end position="224"/>
    </location>
</feature>
<keyword evidence="4 5" id="KW-0539">Nucleus</keyword>
<evidence type="ECO:0000256" key="2">
    <source>
        <dbReference type="ARBA" id="ARBA00023125"/>
    </source>
</evidence>
<comment type="subcellular location">
    <subcellularLocation>
        <location evidence="1 5 6">Nucleus</location>
    </subcellularLocation>
</comment>
<proteinExistence type="predicted"/>
<dbReference type="InterPro" id="IPR017970">
    <property type="entry name" value="Homeobox_CS"/>
</dbReference>
<dbReference type="Pfam" id="PF16878">
    <property type="entry name" value="SIX1_SD"/>
    <property type="match status" value="1"/>
</dbReference>
<dbReference type="CDD" id="cd00086">
    <property type="entry name" value="homeodomain"/>
    <property type="match status" value="1"/>
</dbReference>
<dbReference type="InterPro" id="IPR001356">
    <property type="entry name" value="HD"/>
</dbReference>
<protein>
    <submittedName>
        <fullName evidence="10">Homeobox domain-containing protein</fullName>
    </submittedName>
</protein>